<evidence type="ECO:0000313" key="16">
    <source>
        <dbReference type="Proteomes" id="UP000231019"/>
    </source>
</evidence>
<comment type="subcellular location">
    <subcellularLocation>
        <location evidence="1 10">Cytoplasm</location>
    </subcellularLocation>
</comment>
<evidence type="ECO:0000256" key="13">
    <source>
        <dbReference type="SAM" id="Coils"/>
    </source>
</evidence>
<evidence type="ECO:0000256" key="1">
    <source>
        <dbReference type="ARBA" id="ARBA00004496"/>
    </source>
</evidence>
<dbReference type="Proteomes" id="UP000231019">
    <property type="component" value="Unassembled WGS sequence"/>
</dbReference>
<dbReference type="Gene3D" id="2.30.22.10">
    <property type="entry name" value="Head domain of nucleotide exchange factor GrpE"/>
    <property type="match status" value="1"/>
</dbReference>
<evidence type="ECO:0000256" key="7">
    <source>
        <dbReference type="ARBA" id="ARBA00053401"/>
    </source>
</evidence>
<dbReference type="GO" id="GO:0051087">
    <property type="term" value="F:protein-folding chaperone binding"/>
    <property type="evidence" value="ECO:0007669"/>
    <property type="project" value="InterPro"/>
</dbReference>
<comment type="subunit">
    <text evidence="3 10">Homodimer.</text>
</comment>
<dbReference type="PROSITE" id="PS01071">
    <property type="entry name" value="GRPE"/>
    <property type="match status" value="1"/>
</dbReference>
<evidence type="ECO:0000256" key="14">
    <source>
        <dbReference type="SAM" id="MobiDB-lite"/>
    </source>
</evidence>
<reference evidence="15 16" key="1">
    <citation type="submission" date="2017-09" db="EMBL/GenBank/DDBJ databases">
        <title>Depth-based differentiation of microbial function through sediment-hosted aquifers and enrichment of novel symbionts in the deep terrestrial subsurface.</title>
        <authorList>
            <person name="Probst A.J."/>
            <person name="Ladd B."/>
            <person name="Jarett J.K."/>
            <person name="Geller-Mcgrath D.E."/>
            <person name="Sieber C.M."/>
            <person name="Emerson J.B."/>
            <person name="Anantharaman K."/>
            <person name="Thomas B.C."/>
            <person name="Malmstrom R."/>
            <person name="Stieglmeier M."/>
            <person name="Klingl A."/>
            <person name="Woyke T."/>
            <person name="Ryan C.M."/>
            <person name="Banfield J.F."/>
        </authorList>
    </citation>
    <scope>NUCLEOTIDE SEQUENCE [LARGE SCALE GENOMIC DNA]</scope>
    <source>
        <strain evidence="15">CG17_big_fil_post_rev_8_21_14_2_50_48_46</strain>
    </source>
</reference>
<dbReference type="HAMAP" id="MF_01151">
    <property type="entry name" value="GrpE"/>
    <property type="match status" value="1"/>
</dbReference>
<evidence type="ECO:0000256" key="4">
    <source>
        <dbReference type="ARBA" id="ARBA00022490"/>
    </source>
</evidence>
<organism evidence="15 16">
    <name type="scientific">bacterium (Candidatus Blackallbacteria) CG17_big_fil_post_rev_8_21_14_2_50_48_46</name>
    <dbReference type="NCBI Taxonomy" id="2014261"/>
    <lineage>
        <taxon>Bacteria</taxon>
        <taxon>Candidatus Blackallbacteria</taxon>
    </lineage>
</organism>
<evidence type="ECO:0000256" key="8">
    <source>
        <dbReference type="ARBA" id="ARBA00072274"/>
    </source>
</evidence>
<proteinExistence type="inferred from homology"/>
<keyword evidence="13" id="KW-0175">Coiled coil</keyword>
<accession>A0A2M7FYE8</accession>
<sequence length="205" mass="23332">MNERSAENEQIQIENIEESSDANLEAESIEEISLEEDLSEAAAVFGAPPTNPSELAEMKTQIEQLQTRNDQLMRVAADFENYQRRVAREREDLIKFAGQQIVTNLLEVIDNIERALQNEVKPEEFSHFVEGVKMIHKQFLDVLQKSGVAVIDAVGQPFNPEYHEAIMSESTNDYPDETVIAEFQKGYQMNGRVLRPSMVKVSKED</sequence>
<name>A0A2M7FYE8_9BACT</name>
<comment type="caution">
    <text evidence="15">The sequence shown here is derived from an EMBL/GenBank/DDBJ whole genome shotgun (WGS) entry which is preliminary data.</text>
</comment>
<dbReference type="GO" id="GO:0006457">
    <property type="term" value="P:protein folding"/>
    <property type="evidence" value="ECO:0007669"/>
    <property type="project" value="InterPro"/>
</dbReference>
<dbReference type="CDD" id="cd00446">
    <property type="entry name" value="GrpE"/>
    <property type="match status" value="1"/>
</dbReference>
<dbReference type="GO" id="GO:0051082">
    <property type="term" value="F:unfolded protein binding"/>
    <property type="evidence" value="ECO:0007669"/>
    <property type="project" value="TreeGrafter"/>
</dbReference>
<dbReference type="InterPro" id="IPR009012">
    <property type="entry name" value="GrpE_head"/>
</dbReference>
<comment type="function">
    <text evidence="7 10 11">Participates actively in the response to hyperosmotic and heat shock by preventing the aggregation of stress-denatured proteins, in association with DnaK and GrpE. It is the nucleotide exchange factor for DnaK and may function as a thermosensor. Unfolded proteins bind initially to DnaJ; upon interaction with the DnaJ-bound protein, DnaK hydrolyzes its bound ATP, resulting in the formation of a stable complex. GrpE releases ADP from DnaK; ATP binding to DnaK triggers the release of the substrate protein, thus completing the reaction cycle. Several rounds of ATP-dependent interactions between DnaJ, DnaK and GrpE are required for fully efficient folding.</text>
</comment>
<dbReference type="PANTHER" id="PTHR21237:SF23">
    <property type="entry name" value="GRPE PROTEIN HOMOLOG, MITOCHONDRIAL"/>
    <property type="match status" value="1"/>
</dbReference>
<dbReference type="AlphaFoldDB" id="A0A2M7FYE8"/>
<evidence type="ECO:0000256" key="6">
    <source>
        <dbReference type="ARBA" id="ARBA00023186"/>
    </source>
</evidence>
<dbReference type="PRINTS" id="PR00773">
    <property type="entry name" value="GRPEPROTEIN"/>
</dbReference>
<dbReference type="FunFam" id="2.30.22.10:FF:000001">
    <property type="entry name" value="Protein GrpE"/>
    <property type="match status" value="1"/>
</dbReference>
<keyword evidence="6 10" id="KW-0143">Chaperone</keyword>
<keyword evidence="5 10" id="KW-0346">Stress response</keyword>
<evidence type="ECO:0000256" key="2">
    <source>
        <dbReference type="ARBA" id="ARBA00009054"/>
    </source>
</evidence>
<dbReference type="EMBL" id="PFFQ01000061">
    <property type="protein sequence ID" value="PIW14357.1"/>
    <property type="molecule type" value="Genomic_DNA"/>
</dbReference>
<dbReference type="InterPro" id="IPR013805">
    <property type="entry name" value="GrpE_CC"/>
</dbReference>
<dbReference type="Gene3D" id="3.90.20.20">
    <property type="match status" value="1"/>
</dbReference>
<feature type="coiled-coil region" evidence="13">
    <location>
        <begin position="55"/>
        <end position="82"/>
    </location>
</feature>
<gene>
    <name evidence="10 15" type="primary">grpE</name>
    <name evidence="15" type="ORF">COW36_22360</name>
</gene>
<dbReference type="GO" id="GO:0042803">
    <property type="term" value="F:protein homodimerization activity"/>
    <property type="evidence" value="ECO:0007669"/>
    <property type="project" value="InterPro"/>
</dbReference>
<dbReference type="GO" id="GO:0005737">
    <property type="term" value="C:cytoplasm"/>
    <property type="evidence" value="ECO:0007669"/>
    <property type="project" value="UniProtKB-SubCell"/>
</dbReference>
<feature type="region of interest" description="Disordered" evidence="14">
    <location>
        <begin position="1"/>
        <end position="27"/>
    </location>
</feature>
<dbReference type="PANTHER" id="PTHR21237">
    <property type="entry name" value="GRPE PROTEIN"/>
    <property type="match status" value="1"/>
</dbReference>
<dbReference type="SUPFAM" id="SSF51064">
    <property type="entry name" value="Head domain of nucleotide exchange factor GrpE"/>
    <property type="match status" value="1"/>
</dbReference>
<evidence type="ECO:0000313" key="15">
    <source>
        <dbReference type="EMBL" id="PIW14357.1"/>
    </source>
</evidence>
<evidence type="ECO:0000256" key="5">
    <source>
        <dbReference type="ARBA" id="ARBA00023016"/>
    </source>
</evidence>
<dbReference type="Pfam" id="PF01025">
    <property type="entry name" value="GrpE"/>
    <property type="match status" value="1"/>
</dbReference>
<evidence type="ECO:0000256" key="10">
    <source>
        <dbReference type="HAMAP-Rule" id="MF_01151"/>
    </source>
</evidence>
<comment type="similarity">
    <text evidence="2 10 12">Belongs to the GrpE family.</text>
</comment>
<dbReference type="InterPro" id="IPR000740">
    <property type="entry name" value="GrpE"/>
</dbReference>
<protein>
    <recommendedName>
        <fullName evidence="8 10">Protein GrpE</fullName>
    </recommendedName>
    <alternativeName>
        <fullName evidence="9 10">HSP-70 cofactor</fullName>
    </alternativeName>
</protein>
<dbReference type="NCBIfam" id="NF010738">
    <property type="entry name" value="PRK14140.1"/>
    <property type="match status" value="1"/>
</dbReference>
<evidence type="ECO:0000256" key="12">
    <source>
        <dbReference type="RuleBase" id="RU004478"/>
    </source>
</evidence>
<evidence type="ECO:0000256" key="3">
    <source>
        <dbReference type="ARBA" id="ARBA00011738"/>
    </source>
</evidence>
<evidence type="ECO:0000256" key="9">
    <source>
        <dbReference type="ARBA" id="ARBA00076414"/>
    </source>
</evidence>
<dbReference type="GO" id="GO:0000774">
    <property type="term" value="F:adenyl-nucleotide exchange factor activity"/>
    <property type="evidence" value="ECO:0007669"/>
    <property type="project" value="InterPro"/>
</dbReference>
<dbReference type="SUPFAM" id="SSF58014">
    <property type="entry name" value="Coiled-coil domain of nucleotide exchange factor GrpE"/>
    <property type="match status" value="1"/>
</dbReference>
<keyword evidence="4 10" id="KW-0963">Cytoplasm</keyword>
<evidence type="ECO:0000256" key="11">
    <source>
        <dbReference type="RuleBase" id="RU000639"/>
    </source>
</evidence>